<feature type="region of interest" description="Disordered" evidence="1">
    <location>
        <begin position="433"/>
        <end position="461"/>
    </location>
</feature>
<proteinExistence type="predicted"/>
<dbReference type="InterPro" id="IPR038914">
    <property type="entry name" value="DCAF15"/>
</dbReference>
<reference evidence="4" key="1">
    <citation type="journal article" date="2023" name="G3 (Bethesda)">
        <title>A reference genome for the long-term kleptoplast-retaining sea slug Elysia crispata morphotype clarki.</title>
        <authorList>
            <person name="Eastman K.E."/>
            <person name="Pendleton A.L."/>
            <person name="Shaikh M.A."/>
            <person name="Suttiyut T."/>
            <person name="Ogas R."/>
            <person name="Tomko P."/>
            <person name="Gavelis G."/>
            <person name="Widhalm J.R."/>
            <person name="Wisecaver J.H."/>
        </authorList>
    </citation>
    <scope>NUCLEOTIDE SEQUENCE</scope>
    <source>
        <strain evidence="4">ECLA1</strain>
    </source>
</reference>
<feature type="region of interest" description="Disordered" evidence="1">
    <location>
        <begin position="490"/>
        <end position="561"/>
    </location>
</feature>
<dbReference type="GO" id="GO:0016567">
    <property type="term" value="P:protein ubiquitination"/>
    <property type="evidence" value="ECO:0007669"/>
    <property type="project" value="InterPro"/>
</dbReference>
<keyword evidence="2" id="KW-0812">Transmembrane</keyword>
<dbReference type="PANTHER" id="PTHR28541:SF1">
    <property type="entry name" value="DDB1- AND CUL4-ASSOCIATED FACTOR 15"/>
    <property type="match status" value="1"/>
</dbReference>
<name>A0AAE1E230_9GAST</name>
<feature type="region of interest" description="Disordered" evidence="1">
    <location>
        <begin position="280"/>
        <end position="305"/>
    </location>
</feature>
<evidence type="ECO:0000256" key="1">
    <source>
        <dbReference type="SAM" id="MobiDB-lite"/>
    </source>
</evidence>
<keyword evidence="2" id="KW-0472">Membrane</keyword>
<evidence type="ECO:0000259" key="3">
    <source>
        <dbReference type="Pfam" id="PF14939"/>
    </source>
</evidence>
<dbReference type="CDD" id="cd20917">
    <property type="entry name" value="DCAF15-NTD"/>
    <property type="match status" value="1"/>
</dbReference>
<dbReference type="Pfam" id="PF14939">
    <property type="entry name" value="DCAF15_WD40"/>
    <property type="match status" value="1"/>
</dbReference>
<evidence type="ECO:0000256" key="2">
    <source>
        <dbReference type="SAM" id="Phobius"/>
    </source>
</evidence>
<dbReference type="CDD" id="cd20913">
    <property type="entry name" value="DCAF15-CTD"/>
    <property type="match status" value="1"/>
</dbReference>
<dbReference type="GO" id="GO:0080008">
    <property type="term" value="C:Cul4-RING E3 ubiquitin ligase complex"/>
    <property type="evidence" value="ECO:0007669"/>
    <property type="project" value="TreeGrafter"/>
</dbReference>
<feature type="compositionally biased region" description="Low complexity" evidence="1">
    <location>
        <begin position="437"/>
        <end position="446"/>
    </location>
</feature>
<accession>A0AAE1E230</accession>
<keyword evidence="2" id="KW-1133">Transmembrane helix</keyword>
<dbReference type="EMBL" id="JAWDGP010001468">
    <property type="protein sequence ID" value="KAK3791549.1"/>
    <property type="molecule type" value="Genomic_DNA"/>
</dbReference>
<keyword evidence="5" id="KW-1185">Reference proteome</keyword>
<protein>
    <recommendedName>
        <fullName evidence="3">DDB1- and CUL4-associated factor 15 WD40 repeat-containing domain-containing protein</fullName>
    </recommendedName>
</protein>
<dbReference type="Proteomes" id="UP001283361">
    <property type="component" value="Unassembled WGS sequence"/>
</dbReference>
<sequence>MSPSLPKKLFARELTGQFRFRKQDVLWKPFSKIPGRMCYRLKYLAPPSVLEEGYVFLGFSKSGQFVLSYSLQIDADEHTAYPDHIYRLQWWHFVPCKRLQLISEVPLFGEENIFHSLFIAFCEWPEDNTKVTIYGHSTPPAGDDGCQCYLTVTAVPSLGGCHDCQMRSHVVARVPSIQQCFRHSFCVHSKFELAPPFPFFSPRVQLRVDGIVILNTGDSIVALQVDTQLPLNSFDTEGRLAMEEDEVQSSSCASARGLEKIILGSDLSILGTVSTYFTEQEDPTQDQELSPKHHRHSTDSPLLISGVEEGEEENVYSADISELSDTDQSESKSTRSSCDRARSSICEKCCGNSYGPNSGSVVGGNTNNMGVSRPGSICGCSTVSSHRPALRAKNLGNSNTANSNETPSLTSATVAATTAALLKSNSSLFHASHECLSPKSPKSPKSGGLGDPLTSRLALPPFGQSNTNLNVLTNPALMCGPVQAAALASVGERSTEQAPGSENIMSPPPPVVQVQSPSIEVCSSRSQTDVEDSVSMRQSSQRSFFSPSSSAASDCPSQSSESVIVHTTHTRTVTFSVRRFSTQDQQVEEEESPVTAEDDYDLAYKSILPVQVVWNKKPLNIIRTVRSDMSLVTVLQMTFDIEHYMAEAIHHDADWGQRYVAFCNYDLQILDVCPSSQNVYGTVYALIQAKESAETSRFSRMMVKLYQTQLFFVFNLCTGLYSTLFIAPLSEVDERILRARGDWNSPGNKECCMLRRKSAIPQAFFNSVHVLSNESVFREKSLSMLIAPYMYTAIML</sequence>
<evidence type="ECO:0000313" key="5">
    <source>
        <dbReference type="Proteomes" id="UP001283361"/>
    </source>
</evidence>
<dbReference type="PANTHER" id="PTHR28541">
    <property type="entry name" value="DDB1- AND CUL4-ASSOCIATED FACTOR 15"/>
    <property type="match status" value="1"/>
</dbReference>
<feature type="compositionally biased region" description="Low complexity" evidence="1">
    <location>
        <begin position="533"/>
        <end position="561"/>
    </location>
</feature>
<dbReference type="InterPro" id="IPR032734">
    <property type="entry name" value="DCAF15_WD40"/>
</dbReference>
<gene>
    <name evidence="4" type="ORF">RRG08_002906</name>
</gene>
<dbReference type="AlphaFoldDB" id="A0AAE1E230"/>
<evidence type="ECO:0000313" key="4">
    <source>
        <dbReference type="EMBL" id="KAK3791549.1"/>
    </source>
</evidence>
<feature type="domain" description="DDB1- and CUL4-associated factor 15 WD40 repeat-containing" evidence="3">
    <location>
        <begin position="28"/>
        <end position="227"/>
    </location>
</feature>
<organism evidence="4 5">
    <name type="scientific">Elysia crispata</name>
    <name type="common">lettuce slug</name>
    <dbReference type="NCBI Taxonomy" id="231223"/>
    <lineage>
        <taxon>Eukaryota</taxon>
        <taxon>Metazoa</taxon>
        <taxon>Spiralia</taxon>
        <taxon>Lophotrochozoa</taxon>
        <taxon>Mollusca</taxon>
        <taxon>Gastropoda</taxon>
        <taxon>Heterobranchia</taxon>
        <taxon>Euthyneura</taxon>
        <taxon>Panpulmonata</taxon>
        <taxon>Sacoglossa</taxon>
        <taxon>Placobranchoidea</taxon>
        <taxon>Plakobranchidae</taxon>
        <taxon>Elysia</taxon>
    </lineage>
</organism>
<feature type="transmembrane region" description="Helical" evidence="2">
    <location>
        <begin position="710"/>
        <end position="730"/>
    </location>
</feature>
<comment type="caution">
    <text evidence="4">The sequence shown here is derived from an EMBL/GenBank/DDBJ whole genome shotgun (WGS) entry which is preliminary data.</text>
</comment>
<dbReference type="InterPro" id="IPR047319">
    <property type="entry name" value="DCAF15_C"/>
</dbReference>